<proteinExistence type="predicted"/>
<dbReference type="RefSeq" id="XP_067917059.1">
    <property type="nucleotide sequence ID" value="XM_068070966.1"/>
</dbReference>
<sequence>MEVPFEFLYCRPCVLPPLDPSGSQGLYSFPPSSCHSSDPHSHSYPDRSRAVGDPPLPPSHSLSSSQSGVCTGTQRASVSSDSIVKVPLRSCAATFVFERPLLLQIGAYSGCSTSHTRPASTTSGRSFSRQNSHANLCPPLRQASSFSTSSSTVSGGVSNVSTPFCPRAYVFVEKLSSPSSELHASSRHSQRTLSNCPEPEALSHSSSIPPEREANAACPSKGDHHGAKLIPKESKDQGVFSTMDETAPEGQWMQTGSHSVEILRFLRENLDILGSKSATAQGIRQPMTSLVKLETLQSRPGPRMIRTGSRGGGVGGDMTPQGDGNVRLYVRVQRGLVRGFLKVGKKVLWVGTKTGMEQTNAFSLLDFYVFESCQREGHGGALFRRMLNTERISPCHIAYDRPSPKLLQFLAKNYGLRNHVPQANNFVLFDEYFLPAPPSSSRMHSRLQSSLRRGQEQTERGVTGCRNIRNFRSTTQAPGLKGDEVSQNSLVDCSPSSYKRAGRDTRMFGNGSLRCQAFNSFTGDREENAALARAGGVDSWPCSYNSGRSLGYLSGEPDTRGRKELSRKREWGEARGGVGEFSPVLSSSVTDVLWSGRSASFHRQLPTMVQAASGSCSGVQTPVPCSSGSSRQTSAASARTAGSRNASARLSATKKSQSTDLPNRLQVPSYARDSTHVDGSRRDDNKEEGVRTSTITTANNNNDNNNRLLRPSAADSEGPVLEKSELRQTSTYAKSTGALAAPLYPARGKDLYFPDSRNTHLGDRHLVSTNQGYTPSGMTSWERRSFNEGSSVDYPLDIAPSERSHMGSRDPTSNSSRAYRHSNSCSSTTSTMLSEDVRHRGGAPLPSSSSECLSYDRGLISSKDDNRNSNSNNATKEKPSFLTSLGREQNSPAAAFRVAEDDREKSWKRHPLEAGWRDYENFAHSRRGNNADGPWHRTGGYGSYAEGRLEKKSPRYEGTPGSRTGTEGTVLSSKYANRLSDNDKGPKNEGEESRSREETYFTLGGGSGGGVGGSRNNRGPTRGVYEQLHHSQVATLLQWQ</sequence>
<feature type="compositionally biased region" description="Low complexity" evidence="3">
    <location>
        <begin position="626"/>
        <end position="649"/>
    </location>
</feature>
<gene>
    <name evidence="5" type="ORF">CSUI_010865</name>
</gene>
<reference evidence="5 6" key="1">
    <citation type="journal article" date="2017" name="Int. J. Parasitol.">
        <title>The genome of the protozoan parasite Cystoisospora suis and a reverse vaccinology approach to identify vaccine candidates.</title>
        <authorList>
            <person name="Palmieri N."/>
            <person name="Shrestha A."/>
            <person name="Ruttkowski B."/>
            <person name="Beck T."/>
            <person name="Vogl C."/>
            <person name="Tomley F."/>
            <person name="Blake D.P."/>
            <person name="Joachim A."/>
        </authorList>
    </citation>
    <scope>NUCLEOTIDE SEQUENCE [LARGE SCALE GENOMIC DNA]</scope>
    <source>
        <strain evidence="5 6">Wien I</strain>
    </source>
</reference>
<evidence type="ECO:0000313" key="6">
    <source>
        <dbReference type="Proteomes" id="UP000221165"/>
    </source>
</evidence>
<dbReference type="Gene3D" id="3.40.630.30">
    <property type="match status" value="1"/>
</dbReference>
<feature type="compositionally biased region" description="Polar residues" evidence="3">
    <location>
        <begin position="881"/>
        <end position="892"/>
    </location>
</feature>
<feature type="compositionally biased region" description="Polar residues" evidence="3">
    <location>
        <begin position="111"/>
        <end position="134"/>
    </location>
</feature>
<feature type="compositionally biased region" description="Basic and acidic residues" evidence="3">
    <location>
        <begin position="673"/>
        <end position="690"/>
    </location>
</feature>
<feature type="compositionally biased region" description="Polar residues" evidence="3">
    <location>
        <begin position="614"/>
        <end position="624"/>
    </location>
</feature>
<dbReference type="Pfam" id="PF05301">
    <property type="entry name" value="Acetyltransf_16"/>
    <property type="match status" value="1"/>
</dbReference>
<feature type="compositionally biased region" description="Basic and acidic residues" evidence="3">
    <location>
        <begin position="221"/>
        <end position="236"/>
    </location>
</feature>
<evidence type="ECO:0000256" key="2">
    <source>
        <dbReference type="ARBA" id="ARBA00023315"/>
    </source>
</evidence>
<feature type="domain" description="N-acetyltransferase" evidence="4">
    <location>
        <begin position="243"/>
        <end position="433"/>
    </location>
</feature>
<feature type="region of interest" description="Disordered" evidence="3">
    <location>
        <begin position="792"/>
        <end position="905"/>
    </location>
</feature>
<dbReference type="AlphaFoldDB" id="A0A2C6KFS5"/>
<accession>A0A2C6KFS5</accession>
<dbReference type="PANTHER" id="PTHR12327:SF0">
    <property type="entry name" value="ALPHA-TUBULIN N-ACETYLTRANSFERASE 1"/>
    <property type="match status" value="1"/>
</dbReference>
<dbReference type="EMBL" id="MIGC01008607">
    <property type="protein sequence ID" value="PHJ15325.1"/>
    <property type="molecule type" value="Genomic_DNA"/>
</dbReference>
<feature type="compositionally biased region" description="Gly residues" evidence="3">
    <location>
        <begin position="1003"/>
        <end position="1013"/>
    </location>
</feature>
<dbReference type="Proteomes" id="UP000221165">
    <property type="component" value="Unassembled WGS sequence"/>
</dbReference>
<keyword evidence="2" id="KW-0012">Acyltransferase</keyword>
<name>A0A2C6KFS5_9APIC</name>
<dbReference type="OrthoDB" id="333893at2759"/>
<dbReference type="InterPro" id="IPR038746">
    <property type="entry name" value="Atat"/>
</dbReference>
<evidence type="ECO:0000256" key="1">
    <source>
        <dbReference type="ARBA" id="ARBA00022679"/>
    </source>
</evidence>
<feature type="region of interest" description="Disordered" evidence="3">
    <location>
        <begin position="111"/>
        <end position="141"/>
    </location>
</feature>
<dbReference type="PROSITE" id="PS51730">
    <property type="entry name" value="GNAT_ATAT"/>
    <property type="match status" value="1"/>
</dbReference>
<feature type="compositionally biased region" description="Basic and acidic residues" evidence="3">
    <location>
        <begin position="37"/>
        <end position="50"/>
    </location>
</feature>
<evidence type="ECO:0000256" key="3">
    <source>
        <dbReference type="SAM" id="MobiDB-lite"/>
    </source>
</evidence>
<dbReference type="VEuPathDB" id="ToxoDB:CSUI_010865"/>
<feature type="compositionally biased region" description="Polar residues" evidence="3">
    <location>
        <begin position="810"/>
        <end position="833"/>
    </location>
</feature>
<protein>
    <submittedName>
        <fullName evidence="5">Alpha-tubulin n-acetyltransferase</fullName>
    </submittedName>
</protein>
<dbReference type="GO" id="GO:0019799">
    <property type="term" value="F:tubulin N-acetyltransferase activity"/>
    <property type="evidence" value="ECO:0007669"/>
    <property type="project" value="InterPro"/>
</dbReference>
<feature type="region of interest" description="Disordered" evidence="3">
    <location>
        <begin position="950"/>
        <end position="1023"/>
    </location>
</feature>
<keyword evidence="6" id="KW-1185">Reference proteome</keyword>
<feature type="compositionally biased region" description="Basic and acidic residues" evidence="3">
    <location>
        <begin position="980"/>
        <end position="999"/>
    </location>
</feature>
<feature type="compositionally biased region" description="Polar residues" evidence="3">
    <location>
        <begin position="961"/>
        <end position="975"/>
    </location>
</feature>
<feature type="region of interest" description="Disordered" evidence="3">
    <location>
        <begin position="37"/>
        <end position="69"/>
    </location>
</feature>
<dbReference type="PANTHER" id="PTHR12327">
    <property type="entry name" value="ALPHA-TUBULIN N-ACETYLTRANSFERASE 1"/>
    <property type="match status" value="1"/>
</dbReference>
<dbReference type="InterPro" id="IPR007965">
    <property type="entry name" value="GNAT_ATAT"/>
</dbReference>
<evidence type="ECO:0000313" key="5">
    <source>
        <dbReference type="EMBL" id="PHJ15325.1"/>
    </source>
</evidence>
<feature type="region of interest" description="Disordered" evidence="3">
    <location>
        <begin position="614"/>
        <end position="725"/>
    </location>
</feature>
<organism evidence="5 6">
    <name type="scientific">Cystoisospora suis</name>
    <dbReference type="NCBI Taxonomy" id="483139"/>
    <lineage>
        <taxon>Eukaryota</taxon>
        <taxon>Sar</taxon>
        <taxon>Alveolata</taxon>
        <taxon>Apicomplexa</taxon>
        <taxon>Conoidasida</taxon>
        <taxon>Coccidia</taxon>
        <taxon>Eucoccidiorida</taxon>
        <taxon>Eimeriorina</taxon>
        <taxon>Sarcocystidae</taxon>
        <taxon>Cystoisospora</taxon>
    </lineage>
</organism>
<feature type="region of interest" description="Disordered" evidence="3">
    <location>
        <begin position="182"/>
        <end position="237"/>
    </location>
</feature>
<keyword evidence="1 5" id="KW-0808">Transferase</keyword>
<feature type="region of interest" description="Disordered" evidence="3">
    <location>
        <begin position="300"/>
        <end position="320"/>
    </location>
</feature>
<comment type="caution">
    <text evidence="5">The sequence shown here is derived from an EMBL/GenBank/DDBJ whole genome shotgun (WGS) entry which is preliminary data.</text>
</comment>
<dbReference type="GeneID" id="94434177"/>
<evidence type="ECO:0000259" key="4">
    <source>
        <dbReference type="PROSITE" id="PS51730"/>
    </source>
</evidence>
<dbReference type="GO" id="GO:0005874">
    <property type="term" value="C:microtubule"/>
    <property type="evidence" value="ECO:0007669"/>
    <property type="project" value="InterPro"/>
</dbReference>